<dbReference type="Gene3D" id="3.40.1580.10">
    <property type="entry name" value="SMI1/KNR4-like"/>
    <property type="match status" value="1"/>
</dbReference>
<keyword evidence="3" id="KW-1185">Reference proteome</keyword>
<dbReference type="SMART" id="SM00860">
    <property type="entry name" value="SMI1_KNR4"/>
    <property type="match status" value="1"/>
</dbReference>
<protein>
    <recommendedName>
        <fullName evidence="1">Knr4/Smi1-like domain-containing protein</fullName>
    </recommendedName>
</protein>
<dbReference type="Pfam" id="PF09346">
    <property type="entry name" value="SMI1_KNR4"/>
    <property type="match status" value="1"/>
</dbReference>
<dbReference type="InterPro" id="IPR037883">
    <property type="entry name" value="Knr4/Smi1-like_sf"/>
</dbReference>
<evidence type="ECO:0000313" key="2">
    <source>
        <dbReference type="EMBL" id="ADB19035.1"/>
    </source>
</evidence>
<dbReference type="HOGENOM" id="CLU_115772_4_0_0"/>
<feature type="domain" description="Knr4/Smi1-like" evidence="1">
    <location>
        <begin position="16"/>
        <end position="158"/>
    </location>
</feature>
<dbReference type="SUPFAM" id="SSF160631">
    <property type="entry name" value="SMI1/KNR4-like"/>
    <property type="match status" value="1"/>
</dbReference>
<dbReference type="InterPro" id="IPR018958">
    <property type="entry name" value="Knr4/Smi1-like_dom"/>
</dbReference>
<dbReference type="OrthoDB" id="215335at2"/>
<dbReference type="eggNOG" id="ENOG50330S4">
    <property type="taxonomic scope" value="Bacteria"/>
</dbReference>
<accession>D2R573</accession>
<name>D2R573_PIRSD</name>
<dbReference type="Proteomes" id="UP000001887">
    <property type="component" value="Chromosome"/>
</dbReference>
<dbReference type="KEGG" id="psl:Psta_4388"/>
<proteinExistence type="predicted"/>
<evidence type="ECO:0000313" key="3">
    <source>
        <dbReference type="Proteomes" id="UP000001887"/>
    </source>
</evidence>
<sequence length="166" mass="18791">MKIDEFIAEVKKKSPPASADEVARFEAEIGGKLPEDYRYFLIHCNGGYVGGRYWYQGKDQEGQVVEAGVHHIGGFRDESYFSLDRARERYEGRIPESLIWIHDDPFGNAICLGIAESVRGRIFFWDHEDEPDEEWNGSVESAGNITLLANSFTEYIAGLRDPGIVN</sequence>
<organism evidence="2 3">
    <name type="scientific">Pirellula staleyi (strain ATCC 27377 / DSM 6068 / ICPB 4128)</name>
    <name type="common">Pirella staleyi</name>
    <dbReference type="NCBI Taxonomy" id="530564"/>
    <lineage>
        <taxon>Bacteria</taxon>
        <taxon>Pseudomonadati</taxon>
        <taxon>Planctomycetota</taxon>
        <taxon>Planctomycetia</taxon>
        <taxon>Pirellulales</taxon>
        <taxon>Pirellulaceae</taxon>
        <taxon>Pirellula</taxon>
    </lineage>
</organism>
<reference evidence="2 3" key="1">
    <citation type="journal article" date="2009" name="Stand. Genomic Sci.">
        <title>Complete genome sequence of Pirellula staleyi type strain (ATCC 27377).</title>
        <authorList>
            <person name="Clum A."/>
            <person name="Tindall B.J."/>
            <person name="Sikorski J."/>
            <person name="Ivanova N."/>
            <person name="Mavrommatis K."/>
            <person name="Lucas S."/>
            <person name="Glavina del Rio T."/>
            <person name="Nolan M."/>
            <person name="Chen F."/>
            <person name="Tice H."/>
            <person name="Pitluck S."/>
            <person name="Cheng J.F."/>
            <person name="Chertkov O."/>
            <person name="Brettin T."/>
            <person name="Han C."/>
            <person name="Detter J.C."/>
            <person name="Kuske C."/>
            <person name="Bruce D."/>
            <person name="Goodwin L."/>
            <person name="Ovchinikova G."/>
            <person name="Pati A."/>
            <person name="Mikhailova N."/>
            <person name="Chen A."/>
            <person name="Palaniappan K."/>
            <person name="Land M."/>
            <person name="Hauser L."/>
            <person name="Chang Y.J."/>
            <person name="Jeffries C.D."/>
            <person name="Chain P."/>
            <person name="Rohde M."/>
            <person name="Goker M."/>
            <person name="Bristow J."/>
            <person name="Eisen J.A."/>
            <person name="Markowitz V."/>
            <person name="Hugenholtz P."/>
            <person name="Kyrpides N.C."/>
            <person name="Klenk H.P."/>
            <person name="Lapidus A."/>
        </authorList>
    </citation>
    <scope>NUCLEOTIDE SEQUENCE [LARGE SCALE GENOMIC DNA]</scope>
    <source>
        <strain evidence="3">ATCC 27377 / DSM 6068 / ICPB 4128</strain>
    </source>
</reference>
<dbReference type="STRING" id="530564.Psta_4388"/>
<dbReference type="EMBL" id="CP001848">
    <property type="protein sequence ID" value="ADB19035.1"/>
    <property type="molecule type" value="Genomic_DNA"/>
</dbReference>
<gene>
    <name evidence="2" type="ordered locus">Psta_4388</name>
</gene>
<dbReference type="AlphaFoldDB" id="D2R573"/>
<evidence type="ECO:0000259" key="1">
    <source>
        <dbReference type="SMART" id="SM00860"/>
    </source>
</evidence>